<evidence type="ECO:0000259" key="1">
    <source>
        <dbReference type="SMART" id="SM00507"/>
    </source>
</evidence>
<dbReference type="InterPro" id="IPR029471">
    <property type="entry name" value="HNH_5"/>
</dbReference>
<dbReference type="CDD" id="cd00085">
    <property type="entry name" value="HNHc"/>
    <property type="match status" value="1"/>
</dbReference>
<dbReference type="InterPro" id="IPR052892">
    <property type="entry name" value="NA-targeting_endonuclease"/>
</dbReference>
<reference evidence="2" key="1">
    <citation type="submission" date="2020-05" db="EMBL/GenBank/DDBJ databases">
        <authorList>
            <person name="Chiriac C."/>
            <person name="Salcher M."/>
            <person name="Ghai R."/>
            <person name="Kavagutti S V."/>
        </authorList>
    </citation>
    <scope>NUCLEOTIDE SEQUENCE</scope>
</reference>
<dbReference type="PANTHER" id="PTHR33877:SF2">
    <property type="entry name" value="OS07G0170200 PROTEIN"/>
    <property type="match status" value="1"/>
</dbReference>
<feature type="domain" description="HNH nuclease" evidence="1">
    <location>
        <begin position="76"/>
        <end position="125"/>
    </location>
</feature>
<proteinExistence type="predicted"/>
<sequence length="171" mass="19303">MAERIAMRSALVLNATFEPLSIVPARRAICLVLSDKAEIVEDDGTQVHAETFVMPGPLVIRLRYVVKVPYHRRTAMSRRAIFARDNHCCQYCGAFADSIDHVMPRSRGGKHVWENVTAACRGCNLKKRDRTPDEAGMLLANKPHTPRELAWITVSVDRIPEAWKQYLAYAS</sequence>
<protein>
    <submittedName>
        <fullName evidence="2">Unannotated protein</fullName>
    </submittedName>
</protein>
<evidence type="ECO:0000313" key="2">
    <source>
        <dbReference type="EMBL" id="CAB4661575.1"/>
    </source>
</evidence>
<dbReference type="AlphaFoldDB" id="A0A6J6LMG2"/>
<dbReference type="SMART" id="SM00507">
    <property type="entry name" value="HNHc"/>
    <property type="match status" value="1"/>
</dbReference>
<dbReference type="PANTHER" id="PTHR33877">
    <property type="entry name" value="SLL1193 PROTEIN"/>
    <property type="match status" value="1"/>
</dbReference>
<dbReference type="InterPro" id="IPR003615">
    <property type="entry name" value="HNH_nuc"/>
</dbReference>
<dbReference type="Gene3D" id="1.10.30.50">
    <property type="match status" value="1"/>
</dbReference>
<accession>A0A6J6LMG2</accession>
<dbReference type="EMBL" id="CAEZWU010000028">
    <property type="protein sequence ID" value="CAB4661575.1"/>
    <property type="molecule type" value="Genomic_DNA"/>
</dbReference>
<gene>
    <name evidence="2" type="ORF">UFOPK2292_00297</name>
</gene>
<name>A0A6J6LMG2_9ZZZZ</name>
<organism evidence="2">
    <name type="scientific">freshwater metagenome</name>
    <dbReference type="NCBI Taxonomy" id="449393"/>
    <lineage>
        <taxon>unclassified sequences</taxon>
        <taxon>metagenomes</taxon>
        <taxon>ecological metagenomes</taxon>
    </lineage>
</organism>
<dbReference type="Pfam" id="PF14279">
    <property type="entry name" value="HNH_5"/>
    <property type="match status" value="1"/>
</dbReference>